<keyword evidence="1" id="KW-0732">Signal</keyword>
<dbReference type="Proteomes" id="UP001232343">
    <property type="component" value="Unassembled WGS sequence"/>
</dbReference>
<name>A0ABU0CYZ8_9BACI</name>
<accession>A0ABU0CYZ8</accession>
<organism evidence="2 3">
    <name type="scientific">Lederbergia wuyishanensis</name>
    <dbReference type="NCBI Taxonomy" id="1347903"/>
    <lineage>
        <taxon>Bacteria</taxon>
        <taxon>Bacillati</taxon>
        <taxon>Bacillota</taxon>
        <taxon>Bacilli</taxon>
        <taxon>Bacillales</taxon>
        <taxon>Bacillaceae</taxon>
        <taxon>Lederbergia</taxon>
    </lineage>
</organism>
<evidence type="ECO:0000313" key="3">
    <source>
        <dbReference type="Proteomes" id="UP001232343"/>
    </source>
</evidence>
<keyword evidence="3" id="KW-1185">Reference proteome</keyword>
<gene>
    <name evidence="2" type="ORF">J2S14_000177</name>
</gene>
<dbReference type="EMBL" id="JAUSUO010000001">
    <property type="protein sequence ID" value="MDQ0341384.1"/>
    <property type="molecule type" value="Genomic_DNA"/>
</dbReference>
<evidence type="ECO:0000313" key="2">
    <source>
        <dbReference type="EMBL" id="MDQ0341384.1"/>
    </source>
</evidence>
<feature type="chain" id="PRO_5047374874" evidence="1">
    <location>
        <begin position="23"/>
        <end position="157"/>
    </location>
</feature>
<proteinExistence type="predicted"/>
<reference evidence="2 3" key="1">
    <citation type="submission" date="2023-07" db="EMBL/GenBank/DDBJ databases">
        <title>Genomic Encyclopedia of Type Strains, Phase IV (KMG-IV): sequencing the most valuable type-strain genomes for metagenomic binning, comparative biology and taxonomic classification.</title>
        <authorList>
            <person name="Goeker M."/>
        </authorList>
    </citation>
    <scope>NUCLEOTIDE SEQUENCE [LARGE SCALE GENOMIC DNA]</scope>
    <source>
        <strain evidence="2 3">DSM 27848</strain>
    </source>
</reference>
<feature type="signal peptide" evidence="1">
    <location>
        <begin position="1"/>
        <end position="22"/>
    </location>
</feature>
<sequence>MIKKILVSVLLCSMLISSGCSNQPSEKKSNVSLVKKTQPAPIEITYKKKEKSIAFQVREKMKKINEIYDVAIIEGDHKILVSYKVKHLQRFRMKKIEKDLTKLLNKEFPKHSFVVSSDYKIFLEAIRLKEDLEDGNISNKEAKKRFEKLIKLKKEMT</sequence>
<comment type="caution">
    <text evidence="2">The sequence shown here is derived from an EMBL/GenBank/DDBJ whole genome shotgun (WGS) entry which is preliminary data.</text>
</comment>
<dbReference type="RefSeq" id="WP_244679636.1">
    <property type="nucleotide sequence ID" value="NZ_JALIRM010000001.1"/>
</dbReference>
<protein>
    <submittedName>
        <fullName evidence="2">ABC-type phosphate/phosphonate transport system substrate-binding protein</fullName>
    </submittedName>
</protein>
<dbReference type="PROSITE" id="PS51257">
    <property type="entry name" value="PROKAR_LIPOPROTEIN"/>
    <property type="match status" value="1"/>
</dbReference>
<evidence type="ECO:0000256" key="1">
    <source>
        <dbReference type="SAM" id="SignalP"/>
    </source>
</evidence>